<dbReference type="InterPro" id="IPR029058">
    <property type="entry name" value="AB_hydrolase_fold"/>
</dbReference>
<dbReference type="Pfam" id="PF00561">
    <property type="entry name" value="Abhydrolase_1"/>
    <property type="match status" value="1"/>
</dbReference>
<dbReference type="PANTHER" id="PTHR43798">
    <property type="entry name" value="MONOACYLGLYCEROL LIPASE"/>
    <property type="match status" value="1"/>
</dbReference>
<feature type="non-terminal residue" evidence="4">
    <location>
        <position position="138"/>
    </location>
</feature>
<keyword evidence="2" id="KW-0378">Hydrolase</keyword>
<dbReference type="InterPro" id="IPR000073">
    <property type="entry name" value="AB_hydrolase_1"/>
</dbReference>
<dbReference type="GO" id="GO:0016020">
    <property type="term" value="C:membrane"/>
    <property type="evidence" value="ECO:0007669"/>
    <property type="project" value="TreeGrafter"/>
</dbReference>
<evidence type="ECO:0000313" key="4">
    <source>
        <dbReference type="EMBL" id="SVA94406.1"/>
    </source>
</evidence>
<accession>A0A381ZYR1</accession>
<dbReference type="EMBL" id="UINC01023205">
    <property type="protein sequence ID" value="SVA94406.1"/>
    <property type="molecule type" value="Genomic_DNA"/>
</dbReference>
<evidence type="ECO:0000256" key="2">
    <source>
        <dbReference type="ARBA" id="ARBA00022801"/>
    </source>
</evidence>
<name>A0A381ZYR1_9ZZZZ</name>
<evidence type="ECO:0000256" key="1">
    <source>
        <dbReference type="ARBA" id="ARBA00008645"/>
    </source>
</evidence>
<dbReference type="PANTHER" id="PTHR43798:SF14">
    <property type="entry name" value="SERINE HYDROLASE-LIKE PROTEIN DDB_G0286239"/>
    <property type="match status" value="1"/>
</dbReference>
<proteinExistence type="inferred from homology"/>
<dbReference type="PRINTS" id="PR00111">
    <property type="entry name" value="ABHYDROLASE"/>
</dbReference>
<comment type="similarity">
    <text evidence="1">Belongs to the AB hydrolase superfamily.</text>
</comment>
<dbReference type="AlphaFoldDB" id="A0A381ZYR1"/>
<protein>
    <recommendedName>
        <fullName evidence="3">AB hydrolase-1 domain-containing protein</fullName>
    </recommendedName>
</protein>
<dbReference type="SUPFAM" id="SSF53474">
    <property type="entry name" value="alpha/beta-Hydrolases"/>
    <property type="match status" value="1"/>
</dbReference>
<feature type="domain" description="AB hydrolase-1" evidence="3">
    <location>
        <begin position="26"/>
        <end position="124"/>
    </location>
</feature>
<organism evidence="4">
    <name type="scientific">marine metagenome</name>
    <dbReference type="NCBI Taxonomy" id="408172"/>
    <lineage>
        <taxon>unclassified sequences</taxon>
        <taxon>metagenomes</taxon>
        <taxon>ecological metagenomes</taxon>
    </lineage>
</organism>
<sequence>MLEEREFQLPGLTLAAREWGNRNGRPVIFLHGWLDNAGSFDRLVPLLENCHSLAVDSAGHGLSTNRSADSTYNIWQEVGDIVHIADQMGWEQFTLVGHSRGANVATLIAGTFPKRVSKLVLIEGGVATIGNTEDAPEN</sequence>
<dbReference type="Gene3D" id="3.40.50.1820">
    <property type="entry name" value="alpha/beta hydrolase"/>
    <property type="match status" value="1"/>
</dbReference>
<dbReference type="GO" id="GO:0016787">
    <property type="term" value="F:hydrolase activity"/>
    <property type="evidence" value="ECO:0007669"/>
    <property type="project" value="UniProtKB-KW"/>
</dbReference>
<evidence type="ECO:0000259" key="3">
    <source>
        <dbReference type="Pfam" id="PF00561"/>
    </source>
</evidence>
<gene>
    <name evidence="4" type="ORF">METZ01_LOCUS147260</name>
</gene>
<reference evidence="4" key="1">
    <citation type="submission" date="2018-05" db="EMBL/GenBank/DDBJ databases">
        <authorList>
            <person name="Lanie J.A."/>
            <person name="Ng W.-L."/>
            <person name="Kazmierczak K.M."/>
            <person name="Andrzejewski T.M."/>
            <person name="Davidsen T.M."/>
            <person name="Wayne K.J."/>
            <person name="Tettelin H."/>
            <person name="Glass J.I."/>
            <person name="Rusch D."/>
            <person name="Podicherti R."/>
            <person name="Tsui H.-C.T."/>
            <person name="Winkler M.E."/>
        </authorList>
    </citation>
    <scope>NUCLEOTIDE SEQUENCE</scope>
</reference>
<dbReference type="InterPro" id="IPR050266">
    <property type="entry name" value="AB_hydrolase_sf"/>
</dbReference>